<dbReference type="AlphaFoldDB" id="A0A0E9PC03"/>
<proteinExistence type="predicted"/>
<dbReference type="EMBL" id="GBXM01107002">
    <property type="protein sequence ID" value="JAH01575.1"/>
    <property type="molecule type" value="Transcribed_RNA"/>
</dbReference>
<organism evidence="1">
    <name type="scientific">Anguilla anguilla</name>
    <name type="common">European freshwater eel</name>
    <name type="synonym">Muraena anguilla</name>
    <dbReference type="NCBI Taxonomy" id="7936"/>
    <lineage>
        <taxon>Eukaryota</taxon>
        <taxon>Metazoa</taxon>
        <taxon>Chordata</taxon>
        <taxon>Craniata</taxon>
        <taxon>Vertebrata</taxon>
        <taxon>Euteleostomi</taxon>
        <taxon>Actinopterygii</taxon>
        <taxon>Neopterygii</taxon>
        <taxon>Teleostei</taxon>
        <taxon>Anguilliformes</taxon>
        <taxon>Anguillidae</taxon>
        <taxon>Anguilla</taxon>
    </lineage>
</organism>
<accession>A0A0E9PC03</accession>
<protein>
    <submittedName>
        <fullName evidence="1">Uncharacterized protein</fullName>
    </submittedName>
</protein>
<reference evidence="1" key="2">
    <citation type="journal article" date="2015" name="Fish Shellfish Immunol.">
        <title>Early steps in the European eel (Anguilla anguilla)-Vibrio vulnificus interaction in the gills: Role of the RtxA13 toxin.</title>
        <authorList>
            <person name="Callol A."/>
            <person name="Pajuelo D."/>
            <person name="Ebbesson L."/>
            <person name="Teles M."/>
            <person name="MacKenzie S."/>
            <person name="Amaro C."/>
        </authorList>
    </citation>
    <scope>NUCLEOTIDE SEQUENCE</scope>
</reference>
<sequence>MQKRTVLKTERGHRGCTGYFVARKTQSCSFMAMGLCRYHCLRLPSITLHYITLQAFSSERLTQLFT</sequence>
<name>A0A0E9PC03_ANGAN</name>
<reference evidence="1" key="1">
    <citation type="submission" date="2014-11" db="EMBL/GenBank/DDBJ databases">
        <authorList>
            <person name="Amaro Gonzalez C."/>
        </authorList>
    </citation>
    <scope>NUCLEOTIDE SEQUENCE</scope>
</reference>
<evidence type="ECO:0000313" key="1">
    <source>
        <dbReference type="EMBL" id="JAH01575.1"/>
    </source>
</evidence>